<accession>A0A0N1H959</accession>
<keyword evidence="3" id="KW-0521">NADP</keyword>
<dbReference type="Gene3D" id="3.50.50.60">
    <property type="entry name" value="FAD/NAD(P)-binding domain"/>
    <property type="match status" value="2"/>
</dbReference>
<dbReference type="GO" id="GO:0004497">
    <property type="term" value="F:monooxygenase activity"/>
    <property type="evidence" value="ECO:0007669"/>
    <property type="project" value="UniProtKB-KW"/>
</dbReference>
<keyword evidence="6" id="KW-1185">Reference proteome</keyword>
<protein>
    <submittedName>
        <fullName evidence="5">Cyclohexanone 1,2-monooxygenase</fullName>
    </submittedName>
</protein>
<gene>
    <name evidence="5" type="ORF">AB675_6338</name>
</gene>
<keyword evidence="4" id="KW-0560">Oxidoreductase</keyword>
<comment type="caution">
    <text evidence="5">The sequence shown here is derived from an EMBL/GenBank/DDBJ whole genome shotgun (WGS) entry which is preliminary data.</text>
</comment>
<proteinExistence type="predicted"/>
<dbReference type="PANTHER" id="PTHR43098:SF5">
    <property type="entry name" value="DUAL-FUNCTIONAL MONOOXYGENASE_METHYLTRANSFERASE PSOF"/>
    <property type="match status" value="1"/>
</dbReference>
<keyword evidence="2" id="KW-0274">FAD</keyword>
<keyword evidence="1" id="KW-0285">Flavoprotein</keyword>
<evidence type="ECO:0000256" key="3">
    <source>
        <dbReference type="ARBA" id="ARBA00022857"/>
    </source>
</evidence>
<organism evidence="5 6">
    <name type="scientific">Cyphellophora attinorum</name>
    <dbReference type="NCBI Taxonomy" id="1664694"/>
    <lineage>
        <taxon>Eukaryota</taxon>
        <taxon>Fungi</taxon>
        <taxon>Dikarya</taxon>
        <taxon>Ascomycota</taxon>
        <taxon>Pezizomycotina</taxon>
        <taxon>Eurotiomycetes</taxon>
        <taxon>Chaetothyriomycetidae</taxon>
        <taxon>Chaetothyriales</taxon>
        <taxon>Cyphellophoraceae</taxon>
        <taxon>Cyphellophora</taxon>
    </lineage>
</organism>
<evidence type="ECO:0000256" key="1">
    <source>
        <dbReference type="ARBA" id="ARBA00022630"/>
    </source>
</evidence>
<dbReference type="AlphaFoldDB" id="A0A0N1H959"/>
<name>A0A0N1H959_9EURO</name>
<dbReference type="EMBL" id="LFJN01000004">
    <property type="protein sequence ID" value="KPI43922.1"/>
    <property type="molecule type" value="Genomic_DNA"/>
</dbReference>
<dbReference type="Proteomes" id="UP000038010">
    <property type="component" value="Unassembled WGS sequence"/>
</dbReference>
<dbReference type="GeneID" id="28738501"/>
<dbReference type="SUPFAM" id="SSF51905">
    <property type="entry name" value="FAD/NAD(P)-binding domain"/>
    <property type="match status" value="3"/>
</dbReference>
<dbReference type="InterPro" id="IPR036188">
    <property type="entry name" value="FAD/NAD-bd_sf"/>
</dbReference>
<evidence type="ECO:0000313" key="5">
    <source>
        <dbReference type="EMBL" id="KPI43922.1"/>
    </source>
</evidence>
<dbReference type="Pfam" id="PF13738">
    <property type="entry name" value="Pyr_redox_3"/>
    <property type="match status" value="1"/>
</dbReference>
<dbReference type="PANTHER" id="PTHR43098">
    <property type="entry name" value="L-ORNITHINE N(5)-MONOOXYGENASE-RELATED"/>
    <property type="match status" value="1"/>
</dbReference>
<dbReference type="InterPro" id="IPR050775">
    <property type="entry name" value="FAD-binding_Monooxygenases"/>
</dbReference>
<evidence type="ECO:0000313" key="6">
    <source>
        <dbReference type="Proteomes" id="UP000038010"/>
    </source>
</evidence>
<evidence type="ECO:0000256" key="2">
    <source>
        <dbReference type="ARBA" id="ARBA00022827"/>
    </source>
</evidence>
<reference evidence="5 6" key="1">
    <citation type="submission" date="2015-06" db="EMBL/GenBank/DDBJ databases">
        <title>Draft genome of the ant-associated black yeast Phialophora attae CBS 131958.</title>
        <authorList>
            <person name="Moreno L.F."/>
            <person name="Stielow B.J."/>
            <person name="de Hoog S."/>
            <person name="Vicente V.A."/>
            <person name="Weiss V.A."/>
            <person name="de Vries M."/>
            <person name="Cruz L.M."/>
            <person name="Souza E.M."/>
        </authorList>
    </citation>
    <scope>NUCLEOTIDE SEQUENCE [LARGE SCALE GENOMIC DNA]</scope>
    <source>
        <strain evidence="5 6">CBS 131958</strain>
    </source>
</reference>
<dbReference type="RefSeq" id="XP_018003885.1">
    <property type="nucleotide sequence ID" value="XM_018146621.1"/>
</dbReference>
<dbReference type="VEuPathDB" id="FungiDB:AB675_6338"/>
<dbReference type="OrthoDB" id="66881at2759"/>
<sequence>MLAREIEPRRLTHDALIVGAGFGGLYQLYKLRQLGMDVKVIDTASDVGGTWYWNRYPGAMSDTESYLYRYSWDDDDLFTSPNRYVMGPEIFTYLRGVADRHDLRRHIELETSLVSAVYDEHLNSWTVTTSRDQIITVRYLITALGLLSKINYPDIPGIPDFQGEKYHTAAWPENLDLTNKRVGIIGNGSTGVQVITALAKEGKVQRLISFQRHPQYSVPAGNRALTERERVDINASYQDIWPSVKDSATAFGITESLTPMAAIAPEKRKAVLQKAWDEGNAFRYMFSTFADITYNEDANEAAADFIREKIRETVKDPEKARKLCPSEPYARRPLCDSGYYEQFNKDFVDIVSLKENPIAKFNERGLALQDGSEIELDVIIFATGFDAVDGSYKNVTIKGRSGIDLKDHWRETGPASFMGIAVAQYPNLFMILGPNGPFANNPPAIETQAELITDCIAYAEHFATTQDKHAVAAPAIEVAEEAEQNWTDLCDQASANSLFRKIDSSWIFGQNIKGKRFSSLFYFPGLGEYRRRIQEMKANGWAGFLLSVGHAA</sequence>
<evidence type="ECO:0000256" key="4">
    <source>
        <dbReference type="ARBA" id="ARBA00023002"/>
    </source>
</evidence>
<keyword evidence="5" id="KW-0503">Monooxygenase</keyword>